<evidence type="ECO:0000313" key="7">
    <source>
        <dbReference type="Proteomes" id="UP000824890"/>
    </source>
</evidence>
<dbReference type="InterPro" id="IPR035979">
    <property type="entry name" value="RBD_domain_sf"/>
</dbReference>
<dbReference type="CDD" id="cd00590">
    <property type="entry name" value="RRM_SF"/>
    <property type="match status" value="2"/>
</dbReference>
<keyword evidence="7" id="KW-1185">Reference proteome</keyword>
<sequence length="950" mass="102379">DVTCTDMAAEGGVHCARQVSEAFVEKYYHLVGTTTHAAHKFYGNDSLVTRPGPDGTIMSFPSLEAIKKHYLSSYYDGTTFDVVSVDTQSSVGDGIFIMVIGFLTGKDNLKRKFSQGFYLARQNRNYVVSNDIHRFVDEEGSTPRALPAAVFGTFAKSCPQVTKPVEEMKKTGQVHKATKKKSVNAAEVKKVVAPEKAVVTAQKPKEPVAETAATPPLDGAKKSYASMVLSMSRNAAPLQVKAAPVQKPSTVAQPKPHVAPPPVQKSDQKMVDEPGTSIFVSNLPMDARPLQVYELFKGFGALKGNGVQIRSSRASGSCFAFVAFESVASVQSVLKAAKSNQFNLGEHKLRVKEKQVEYNSSKPSGGRSEGESMSQSGSVDGSKTQSGSVDGNKTVNVSVGGEEDDGFKVVRSRRNRNMAAEGGVLDARKASEAFVEKYYHTVGTTTQAAHTFYADGCIVSRPGPDGTTMSFSSLEAIKKHYLSSYYDGTTFDVVSVDSQSSLGDGVFIMVIGFLTGKDNLKRKFSQAFYLARPNGVYAVVNDIHRFVDEESSTTRALPFVESVPEVTKPFEEVKKTAQVHKTTKKKSVKAAEVKNVATPEKAVTAQKPKEPVAETSATPALDGAKISYASMVLSMSRNAAPLQVKAAPIQKPSTVAQPKPHVSPAPVKKSDQKMVDEPGTSIFVSNLPMDARPPQVYELFKGFGAIKGNGVQIRSSRFSGSCFAFVSFESVASVKSVLKAAKNNQFKLGEHKLRVKEKQVEYNSNKPSGGRSEGGSMSQSGSVDGRKTPAGSVDGIRSQSGSVDGSKPQSGLADGSRTENVSVGGEEDDGFKVVRSRRNRSRSIGKYLLGISFGSFIAVANSRSVNMYVGLLTLILIKKMTRILPEALARAKQAKLMVKPPNTLGETRENALLALFSIKAMKELVQFDLRHQVSSLVRPVQQVKLLPVHI</sequence>
<feature type="region of interest" description="Disordered" evidence="3">
    <location>
        <begin position="353"/>
        <end position="400"/>
    </location>
</feature>
<evidence type="ECO:0000313" key="6">
    <source>
        <dbReference type="EMBL" id="KAH0875012.1"/>
    </source>
</evidence>
<comment type="caution">
    <text evidence="6">The sequence shown here is derived from an EMBL/GenBank/DDBJ whole genome shotgun (WGS) entry which is preliminary data.</text>
</comment>
<dbReference type="SUPFAM" id="SSF54427">
    <property type="entry name" value="NTF2-like"/>
    <property type="match status" value="2"/>
</dbReference>
<dbReference type="EMBL" id="JAGKQM010000016">
    <property type="protein sequence ID" value="KAH0875012.1"/>
    <property type="molecule type" value="Genomic_DNA"/>
</dbReference>
<gene>
    <name evidence="6" type="ORF">HID58_072374</name>
</gene>
<evidence type="ECO:0000259" key="4">
    <source>
        <dbReference type="PROSITE" id="PS50102"/>
    </source>
</evidence>
<dbReference type="SUPFAM" id="SSF54928">
    <property type="entry name" value="RNA-binding domain, RBD"/>
    <property type="match status" value="2"/>
</dbReference>
<feature type="region of interest" description="Disordered" evidence="3">
    <location>
        <begin position="653"/>
        <end position="673"/>
    </location>
</feature>
<dbReference type="Gene3D" id="3.30.70.330">
    <property type="match status" value="2"/>
</dbReference>
<feature type="domain" description="NTF2" evidence="5">
    <location>
        <begin position="430"/>
        <end position="546"/>
    </location>
</feature>
<evidence type="ECO:0000256" key="2">
    <source>
        <dbReference type="PROSITE-ProRule" id="PRU00176"/>
    </source>
</evidence>
<keyword evidence="1 2" id="KW-0694">RNA-binding</keyword>
<dbReference type="Pfam" id="PF00076">
    <property type="entry name" value="RRM_1"/>
    <property type="match status" value="2"/>
</dbReference>
<dbReference type="Gene3D" id="3.10.450.50">
    <property type="match status" value="2"/>
</dbReference>
<protein>
    <submittedName>
        <fullName evidence="6">Uncharacterized protein</fullName>
    </submittedName>
</protein>
<dbReference type="PANTHER" id="PTHR10693:SF62">
    <property type="entry name" value="RRM DOMAIN-CONTAINING PROTEIN"/>
    <property type="match status" value="1"/>
</dbReference>
<feature type="non-terminal residue" evidence="6">
    <location>
        <position position="1"/>
    </location>
</feature>
<dbReference type="Proteomes" id="UP000824890">
    <property type="component" value="Unassembled WGS sequence"/>
</dbReference>
<reference evidence="6 7" key="1">
    <citation type="submission" date="2021-05" db="EMBL/GenBank/DDBJ databases">
        <title>Genome Assembly of Synthetic Allotetraploid Brassica napus Reveals Homoeologous Exchanges between Subgenomes.</title>
        <authorList>
            <person name="Davis J.T."/>
        </authorList>
    </citation>
    <scope>NUCLEOTIDE SEQUENCE [LARGE SCALE GENOMIC DNA]</scope>
    <source>
        <strain evidence="7">cv. Da-Ae</strain>
        <tissue evidence="6">Seedling</tissue>
    </source>
</reference>
<proteinExistence type="predicted"/>
<evidence type="ECO:0000256" key="1">
    <source>
        <dbReference type="ARBA" id="ARBA00022884"/>
    </source>
</evidence>
<accession>A0ABQ7Z492</accession>
<feature type="domain" description="RRM" evidence="4">
    <location>
        <begin position="680"/>
        <end position="760"/>
    </location>
</feature>
<feature type="domain" description="RRM" evidence="4">
    <location>
        <begin position="276"/>
        <end position="356"/>
    </location>
</feature>
<dbReference type="SMART" id="SM00360">
    <property type="entry name" value="RRM"/>
    <property type="match status" value="2"/>
</dbReference>
<dbReference type="PANTHER" id="PTHR10693">
    <property type="entry name" value="RAS GTPASE-ACTIVATING PROTEIN-BINDING PROTEIN"/>
    <property type="match status" value="1"/>
</dbReference>
<dbReference type="InterPro" id="IPR018222">
    <property type="entry name" value="Nuclear_transport_factor_2_euk"/>
</dbReference>
<dbReference type="PROSITE" id="PS50102">
    <property type="entry name" value="RRM"/>
    <property type="match status" value="2"/>
</dbReference>
<dbReference type="InterPro" id="IPR000504">
    <property type="entry name" value="RRM_dom"/>
</dbReference>
<dbReference type="InterPro" id="IPR012677">
    <property type="entry name" value="Nucleotide-bd_a/b_plait_sf"/>
</dbReference>
<organism evidence="6 7">
    <name type="scientific">Brassica napus</name>
    <name type="common">Rape</name>
    <dbReference type="NCBI Taxonomy" id="3708"/>
    <lineage>
        <taxon>Eukaryota</taxon>
        <taxon>Viridiplantae</taxon>
        <taxon>Streptophyta</taxon>
        <taxon>Embryophyta</taxon>
        <taxon>Tracheophyta</taxon>
        <taxon>Spermatophyta</taxon>
        <taxon>Magnoliopsida</taxon>
        <taxon>eudicotyledons</taxon>
        <taxon>Gunneridae</taxon>
        <taxon>Pentapetalae</taxon>
        <taxon>rosids</taxon>
        <taxon>malvids</taxon>
        <taxon>Brassicales</taxon>
        <taxon>Brassicaceae</taxon>
        <taxon>Brassiceae</taxon>
        <taxon>Brassica</taxon>
    </lineage>
</organism>
<dbReference type="Pfam" id="PF02136">
    <property type="entry name" value="NTF2"/>
    <property type="match status" value="2"/>
</dbReference>
<feature type="region of interest" description="Disordered" evidence="3">
    <location>
        <begin position="248"/>
        <end position="269"/>
    </location>
</feature>
<evidence type="ECO:0000259" key="5">
    <source>
        <dbReference type="PROSITE" id="PS50177"/>
    </source>
</evidence>
<dbReference type="PROSITE" id="PS50177">
    <property type="entry name" value="NTF2_DOMAIN"/>
    <property type="match status" value="2"/>
</dbReference>
<dbReference type="InterPro" id="IPR039539">
    <property type="entry name" value="Ras_GTPase_bind_prot"/>
</dbReference>
<feature type="region of interest" description="Disordered" evidence="3">
    <location>
        <begin position="757"/>
        <end position="826"/>
    </location>
</feature>
<feature type="compositionally biased region" description="Polar residues" evidence="3">
    <location>
        <begin position="797"/>
        <end position="809"/>
    </location>
</feature>
<feature type="domain" description="NTF2" evidence="5">
    <location>
        <begin position="19"/>
        <end position="135"/>
    </location>
</feature>
<feature type="compositionally biased region" description="Polar residues" evidence="3">
    <location>
        <begin position="371"/>
        <end position="397"/>
    </location>
</feature>
<dbReference type="InterPro" id="IPR032710">
    <property type="entry name" value="NTF2-like_dom_sf"/>
</dbReference>
<name>A0ABQ7Z492_BRANA</name>
<dbReference type="CDD" id="cd00780">
    <property type="entry name" value="NTF2"/>
    <property type="match status" value="2"/>
</dbReference>
<dbReference type="InterPro" id="IPR002075">
    <property type="entry name" value="NTF2_dom"/>
</dbReference>
<evidence type="ECO:0000256" key="3">
    <source>
        <dbReference type="SAM" id="MobiDB-lite"/>
    </source>
</evidence>